<sequence>MACVTPYKPMNEHSLILDPANIPLSLYIHIPWCVKKCPYCDFNSHALPESAPFADYVTALLADARSQVALAGGRAIQSIFIGGGTPSLLPIEQYRMLFLGLREMIPFADDIEITLEANPGTLEHAPFADYLALGINRLSVGVQSFDDGALTTLGRIHRHDEAVNAIKNAKQAGFTRINADLMHGLPSQTATLAVRDIDMALSAGATHISWYQLTIEPNTAFYRSPPDLPDDDELERIENAGRERLLQAGFANYEVSAWVGRDDEPCRHNVNYWQFGDYLAIGAGGHGKVTLREHTDYPDGIYRYAKSRLPKDYLNYNNAPKMVGFERVADESLPFEFMMNALRLADGTTTRTFEERTGLLVSTIDNELLPLQHQGLMVFHPDIIAPTKMGFKYVNHLVRAFL</sequence>
<reference evidence="4 5" key="1">
    <citation type="submission" date="2016-06" db="EMBL/GenBank/DDBJ databases">
        <title>Draft genome of Moraxella lacunata CCUG 57757A.</title>
        <authorList>
            <person name="Salva-Serra F."/>
            <person name="Engstrom-Jakobsson H."/>
            <person name="Thorell K."/>
            <person name="Gonzales-Siles L."/>
            <person name="Karlsson R."/>
            <person name="Boulund F."/>
            <person name="Engstrand L."/>
            <person name="Kristiansson E."/>
            <person name="Moore E."/>
        </authorList>
    </citation>
    <scope>NUCLEOTIDE SEQUENCE [LARGE SCALE GENOMIC DNA]</scope>
    <source>
        <strain evidence="4 5">CCUG 57757A</strain>
    </source>
</reference>
<dbReference type="InterPro" id="IPR004559">
    <property type="entry name" value="HemW-like"/>
</dbReference>
<protein>
    <recommendedName>
        <fullName evidence="2">Heme chaperone HemW</fullName>
    </recommendedName>
</protein>
<dbReference type="InterPro" id="IPR010723">
    <property type="entry name" value="HemN_C"/>
</dbReference>
<keyword evidence="2" id="KW-0349">Heme</keyword>
<proteinExistence type="inferred from homology"/>
<dbReference type="PANTHER" id="PTHR13932:SF5">
    <property type="entry name" value="RADICAL S-ADENOSYL METHIONINE DOMAIN-CONTAINING PROTEIN 1, MITOCHONDRIAL"/>
    <property type="match status" value="1"/>
</dbReference>
<keyword evidence="2" id="KW-0963">Cytoplasm</keyword>
<keyword evidence="2" id="KW-0411">Iron-sulfur</keyword>
<feature type="domain" description="Radical SAM core" evidence="3">
    <location>
        <begin position="18"/>
        <end position="251"/>
    </location>
</feature>
<dbReference type="Gene3D" id="3.30.750.200">
    <property type="match status" value="1"/>
</dbReference>
<comment type="function">
    <text evidence="2">Probably acts as a heme chaperone, transferring heme to an unknown acceptor. Binds one molecule of heme per monomer, possibly covalently. Binds 1 [4Fe-4S] cluster. The cluster is coordinated with 3 cysteines and an exchangeable S-adenosyl-L-methionine.</text>
</comment>
<evidence type="ECO:0000313" key="4">
    <source>
        <dbReference type="EMBL" id="OBX59985.1"/>
    </source>
</evidence>
<dbReference type="SFLD" id="SFLDF00288">
    <property type="entry name" value="HemN-like__clustered_with_nucl"/>
    <property type="match status" value="1"/>
</dbReference>
<comment type="similarity">
    <text evidence="1">Belongs to the anaerobic coproporphyrinogen-III oxidase family. HemW subfamily.</text>
</comment>
<dbReference type="SFLD" id="SFLDS00029">
    <property type="entry name" value="Radical_SAM"/>
    <property type="match status" value="1"/>
</dbReference>
<evidence type="ECO:0000313" key="5">
    <source>
        <dbReference type="Proteomes" id="UP000092607"/>
    </source>
</evidence>
<dbReference type="Pfam" id="PF06969">
    <property type="entry name" value="HemN_C"/>
    <property type="match status" value="1"/>
</dbReference>
<dbReference type="AlphaFoldDB" id="A0A1B8PW74"/>
<dbReference type="GO" id="GO:0004109">
    <property type="term" value="F:coproporphyrinogen oxidase activity"/>
    <property type="evidence" value="ECO:0007669"/>
    <property type="project" value="InterPro"/>
</dbReference>
<dbReference type="SMART" id="SM00729">
    <property type="entry name" value="Elp3"/>
    <property type="match status" value="1"/>
</dbReference>
<comment type="caution">
    <text evidence="4">The sequence shown here is derived from an EMBL/GenBank/DDBJ whole genome shotgun (WGS) entry which is preliminary data.</text>
</comment>
<evidence type="ECO:0000256" key="1">
    <source>
        <dbReference type="ARBA" id="ARBA00006100"/>
    </source>
</evidence>
<dbReference type="SFLD" id="SFLDF00562">
    <property type="entry name" value="HemN-like__clustered_with_heat"/>
    <property type="match status" value="1"/>
</dbReference>
<dbReference type="CDD" id="cd01335">
    <property type="entry name" value="Radical_SAM"/>
    <property type="match status" value="1"/>
</dbReference>
<evidence type="ECO:0000256" key="2">
    <source>
        <dbReference type="RuleBase" id="RU364116"/>
    </source>
</evidence>
<dbReference type="GO" id="GO:0046872">
    <property type="term" value="F:metal ion binding"/>
    <property type="evidence" value="ECO:0007669"/>
    <property type="project" value="UniProtKB-UniRule"/>
</dbReference>
<dbReference type="InterPro" id="IPR006638">
    <property type="entry name" value="Elp3/MiaA/NifB-like_rSAM"/>
</dbReference>
<dbReference type="SUPFAM" id="SSF102114">
    <property type="entry name" value="Radical SAM enzymes"/>
    <property type="match status" value="1"/>
</dbReference>
<dbReference type="GO" id="GO:0051539">
    <property type="term" value="F:4 iron, 4 sulfur cluster binding"/>
    <property type="evidence" value="ECO:0007669"/>
    <property type="project" value="UniProtKB-UniRule"/>
</dbReference>
<evidence type="ECO:0000259" key="3">
    <source>
        <dbReference type="PROSITE" id="PS51918"/>
    </source>
</evidence>
<dbReference type="InterPro" id="IPR058240">
    <property type="entry name" value="rSAM_sf"/>
</dbReference>
<dbReference type="Pfam" id="PF04055">
    <property type="entry name" value="Radical_SAM"/>
    <property type="match status" value="1"/>
</dbReference>
<dbReference type="EMBL" id="LZMS01000094">
    <property type="protein sequence ID" value="OBX59985.1"/>
    <property type="molecule type" value="Genomic_DNA"/>
</dbReference>
<dbReference type="GO" id="GO:0005737">
    <property type="term" value="C:cytoplasm"/>
    <property type="evidence" value="ECO:0007669"/>
    <property type="project" value="UniProtKB-SubCell"/>
</dbReference>
<keyword evidence="2" id="KW-0479">Metal-binding</keyword>
<name>A0A1B8PW74_MORLA</name>
<comment type="subcellular location">
    <subcellularLocation>
        <location evidence="2">Cytoplasm</location>
    </subcellularLocation>
</comment>
<gene>
    <name evidence="4" type="ORF">A9309_00870</name>
</gene>
<dbReference type="Proteomes" id="UP000092607">
    <property type="component" value="Unassembled WGS sequence"/>
</dbReference>
<dbReference type="InterPro" id="IPR034505">
    <property type="entry name" value="Coproporphyrinogen-III_oxidase"/>
</dbReference>
<keyword evidence="2" id="KW-0408">Iron</keyword>
<keyword evidence="2" id="KW-0949">S-adenosyl-L-methionine</keyword>
<keyword evidence="2" id="KW-0004">4Fe-4S</keyword>
<dbReference type="InterPro" id="IPR007197">
    <property type="entry name" value="rSAM"/>
</dbReference>
<dbReference type="PANTHER" id="PTHR13932">
    <property type="entry name" value="COPROPORPHYRINIGEN III OXIDASE"/>
    <property type="match status" value="1"/>
</dbReference>
<accession>A0A1B8PW74</accession>
<dbReference type="SFLD" id="SFLDG01065">
    <property type="entry name" value="anaerobic_coproporphyrinogen-I"/>
    <property type="match status" value="1"/>
</dbReference>
<dbReference type="GO" id="GO:0006779">
    <property type="term" value="P:porphyrin-containing compound biosynthetic process"/>
    <property type="evidence" value="ECO:0007669"/>
    <property type="project" value="InterPro"/>
</dbReference>
<organism evidence="4 5">
    <name type="scientific">Moraxella lacunata</name>
    <dbReference type="NCBI Taxonomy" id="477"/>
    <lineage>
        <taxon>Bacteria</taxon>
        <taxon>Pseudomonadati</taxon>
        <taxon>Pseudomonadota</taxon>
        <taxon>Gammaproteobacteria</taxon>
        <taxon>Moraxellales</taxon>
        <taxon>Moraxellaceae</taxon>
        <taxon>Moraxella</taxon>
    </lineage>
</organism>
<keyword evidence="2" id="KW-0143">Chaperone</keyword>
<dbReference type="PROSITE" id="PS51918">
    <property type="entry name" value="RADICAL_SAM"/>
    <property type="match status" value="1"/>
</dbReference>
<dbReference type="NCBIfam" id="TIGR00539">
    <property type="entry name" value="hemN_rel"/>
    <property type="match status" value="1"/>
</dbReference>